<evidence type="ECO:0000313" key="1">
    <source>
        <dbReference type="EMBL" id="MPM76746.1"/>
    </source>
</evidence>
<protein>
    <submittedName>
        <fullName evidence="1">Uncharacterized protein</fullName>
    </submittedName>
</protein>
<gene>
    <name evidence="1" type="ORF">SDC9_123745</name>
</gene>
<proteinExistence type="predicted"/>
<name>A0A645CIG2_9ZZZZ</name>
<comment type="caution">
    <text evidence="1">The sequence shown here is derived from an EMBL/GenBank/DDBJ whole genome shotgun (WGS) entry which is preliminary data.</text>
</comment>
<dbReference type="AlphaFoldDB" id="A0A645CIG2"/>
<reference evidence="1" key="1">
    <citation type="submission" date="2019-08" db="EMBL/GenBank/DDBJ databases">
        <authorList>
            <person name="Kucharzyk K."/>
            <person name="Murdoch R.W."/>
            <person name="Higgins S."/>
            <person name="Loffler F."/>
        </authorList>
    </citation>
    <scope>NUCLEOTIDE SEQUENCE</scope>
</reference>
<dbReference type="EMBL" id="VSSQ01027475">
    <property type="protein sequence ID" value="MPM76746.1"/>
    <property type="molecule type" value="Genomic_DNA"/>
</dbReference>
<organism evidence="1">
    <name type="scientific">bioreactor metagenome</name>
    <dbReference type="NCBI Taxonomy" id="1076179"/>
    <lineage>
        <taxon>unclassified sequences</taxon>
        <taxon>metagenomes</taxon>
        <taxon>ecological metagenomes</taxon>
    </lineage>
</organism>
<accession>A0A645CIG2</accession>
<sequence>MDHLQIIGFLDQNTILTDFHIHPHLFHFCDQAFDMLNNHILHKYPLTHCSRSSKISPRFDAVRDHGVSAAMQVFHTFDTDNIGTGSADFCSHVVQ</sequence>